<name>A0ACC2DYL4_DIPCM</name>
<sequence>MQAVMAVSSSVLLLRAPVLNLNAERTSLCGAAQRRCELVTERKVQRTNLQAQLRHRLRATPTEQEQYVDYNSENSVFPAEACEELGGEFCGVKGVGEEVKPKAAAAAEESAPPKPSAAAKDLEYLDYNSTDKTVFPGEACDELGGKFCEPEYQKGVFPEKTTTN</sequence>
<evidence type="ECO:0000313" key="1">
    <source>
        <dbReference type="EMBL" id="KAJ7559238.1"/>
    </source>
</evidence>
<protein>
    <submittedName>
        <fullName evidence="1">Uncharacterized protein</fullName>
    </submittedName>
</protein>
<gene>
    <name evidence="1" type="ORF">O6H91_04G075500</name>
</gene>
<proteinExistence type="predicted"/>
<dbReference type="Proteomes" id="UP001162992">
    <property type="component" value="Chromosome 4"/>
</dbReference>
<organism evidence="1 2">
    <name type="scientific">Diphasiastrum complanatum</name>
    <name type="common">Issler's clubmoss</name>
    <name type="synonym">Lycopodium complanatum</name>
    <dbReference type="NCBI Taxonomy" id="34168"/>
    <lineage>
        <taxon>Eukaryota</taxon>
        <taxon>Viridiplantae</taxon>
        <taxon>Streptophyta</taxon>
        <taxon>Embryophyta</taxon>
        <taxon>Tracheophyta</taxon>
        <taxon>Lycopodiopsida</taxon>
        <taxon>Lycopodiales</taxon>
        <taxon>Lycopodiaceae</taxon>
        <taxon>Lycopodioideae</taxon>
        <taxon>Diphasiastrum</taxon>
    </lineage>
</organism>
<dbReference type="EMBL" id="CM055095">
    <property type="protein sequence ID" value="KAJ7559238.1"/>
    <property type="molecule type" value="Genomic_DNA"/>
</dbReference>
<keyword evidence="2" id="KW-1185">Reference proteome</keyword>
<evidence type="ECO:0000313" key="2">
    <source>
        <dbReference type="Proteomes" id="UP001162992"/>
    </source>
</evidence>
<comment type="caution">
    <text evidence="1">The sequence shown here is derived from an EMBL/GenBank/DDBJ whole genome shotgun (WGS) entry which is preliminary data.</text>
</comment>
<accession>A0ACC2DYL4</accession>
<reference evidence="2" key="1">
    <citation type="journal article" date="2024" name="Proc. Natl. Acad. Sci. U.S.A.">
        <title>Extraordinary preservation of gene collinearity over three hundred million years revealed in homosporous lycophytes.</title>
        <authorList>
            <person name="Li C."/>
            <person name="Wickell D."/>
            <person name="Kuo L.Y."/>
            <person name="Chen X."/>
            <person name="Nie B."/>
            <person name="Liao X."/>
            <person name="Peng D."/>
            <person name="Ji J."/>
            <person name="Jenkins J."/>
            <person name="Williams M."/>
            <person name="Shu S."/>
            <person name="Plott C."/>
            <person name="Barry K."/>
            <person name="Rajasekar S."/>
            <person name="Grimwood J."/>
            <person name="Han X."/>
            <person name="Sun S."/>
            <person name="Hou Z."/>
            <person name="He W."/>
            <person name="Dai G."/>
            <person name="Sun C."/>
            <person name="Schmutz J."/>
            <person name="Leebens-Mack J.H."/>
            <person name="Li F.W."/>
            <person name="Wang L."/>
        </authorList>
    </citation>
    <scope>NUCLEOTIDE SEQUENCE [LARGE SCALE GENOMIC DNA]</scope>
    <source>
        <strain evidence="2">cv. PW_Plant_1</strain>
    </source>
</reference>